<evidence type="ECO:0000313" key="9">
    <source>
        <dbReference type="EMBL" id="THH13764.1"/>
    </source>
</evidence>
<evidence type="ECO:0000259" key="7">
    <source>
        <dbReference type="PROSITE" id="PS00623"/>
    </source>
</evidence>
<dbReference type="PROSITE" id="PS00624">
    <property type="entry name" value="GMC_OXRED_2"/>
    <property type="match status" value="1"/>
</dbReference>
<dbReference type="Pfam" id="PF00732">
    <property type="entry name" value="GMC_oxred_N"/>
    <property type="match status" value="1"/>
</dbReference>
<evidence type="ECO:0000259" key="8">
    <source>
        <dbReference type="PROSITE" id="PS00624"/>
    </source>
</evidence>
<dbReference type="InterPro" id="IPR012132">
    <property type="entry name" value="GMC_OxRdtase"/>
</dbReference>
<keyword evidence="4 5" id="KW-0274">FAD</keyword>
<dbReference type="InterPro" id="IPR000172">
    <property type="entry name" value="GMC_OxRdtase_N"/>
</dbReference>
<evidence type="ECO:0000256" key="6">
    <source>
        <dbReference type="RuleBase" id="RU003968"/>
    </source>
</evidence>
<keyword evidence="3 6" id="KW-0285">Flavoprotein</keyword>
<dbReference type="GO" id="GO:0050660">
    <property type="term" value="F:flavin adenine dinucleotide binding"/>
    <property type="evidence" value="ECO:0007669"/>
    <property type="project" value="InterPro"/>
</dbReference>
<feature type="binding site" evidence="5">
    <location>
        <begin position="173"/>
        <end position="176"/>
    </location>
    <ligand>
        <name>FAD</name>
        <dbReference type="ChEBI" id="CHEBI:57692"/>
    </ligand>
</feature>
<evidence type="ECO:0000313" key="10">
    <source>
        <dbReference type="Proteomes" id="UP000310158"/>
    </source>
</evidence>
<comment type="cofactor">
    <cofactor evidence="1 5">
        <name>FAD</name>
        <dbReference type="ChEBI" id="CHEBI:57692"/>
    </cofactor>
</comment>
<dbReference type="Proteomes" id="UP000310158">
    <property type="component" value="Unassembled WGS sequence"/>
</dbReference>
<reference evidence="9 10" key="1">
    <citation type="submission" date="2019-02" db="EMBL/GenBank/DDBJ databases">
        <title>Genome sequencing of the rare red list fungi Bondarzewia mesenterica.</title>
        <authorList>
            <person name="Buettner E."/>
            <person name="Kellner H."/>
        </authorList>
    </citation>
    <scope>NUCLEOTIDE SEQUENCE [LARGE SCALE GENOMIC DNA]</scope>
    <source>
        <strain evidence="9 10">DSM 108281</strain>
    </source>
</reference>
<feature type="domain" description="Glucose-methanol-choline oxidoreductase N-terminal" evidence="8">
    <location>
        <begin position="337"/>
        <end position="351"/>
    </location>
</feature>
<dbReference type="Pfam" id="PF05199">
    <property type="entry name" value="GMC_oxred_C"/>
    <property type="match status" value="1"/>
</dbReference>
<name>A0A4S4LNI6_9AGAM</name>
<protein>
    <recommendedName>
        <fullName evidence="7 8">Glucose-methanol-choline oxidoreductase N-terminal domain-containing protein</fullName>
    </recommendedName>
</protein>
<dbReference type="PROSITE" id="PS00623">
    <property type="entry name" value="GMC_OXRED_1"/>
    <property type="match status" value="1"/>
</dbReference>
<dbReference type="GO" id="GO:0016614">
    <property type="term" value="F:oxidoreductase activity, acting on CH-OH group of donors"/>
    <property type="evidence" value="ECO:0007669"/>
    <property type="project" value="InterPro"/>
</dbReference>
<sequence>MGPPLVGSKLPANGCSFRSIFWPPATMGRWDLTGDCRGPRSMIDFLAESGDDTGMMACSHGDAVSEGFGHCLPPEIALERWPISVDPCPVHSGTAGNVVANRLTEDSAVRVLVIEAGMTNKGVEDSIVPFLCTSLSPDTPWTWNYTTTPQVALDGRSIPYPRGRLLGGSSSINFMVYTRGSSEDFDRYANQEHFVPPADHHNTSGQFDPAVHGFSGPVQVSLPGFPQAIDGRVVETTRELEEFSWNQDMNSGFTLGIGWTQATIGSSRRSSSAMGYLAPHYLKRANLDVLINTRVTKLVPADDETETMSFNSVELAQSSAGPFYRISADKEIVLSAGSINTPQLLMLSGLGDPAVLQRLGIRPLVDLPDVGKNLQDHPLIPSQFFVNGTDTSDTFKRNATLFSEIFTQYNMSGSGPLVASLFNNIGWLRIPDNSSIYQNYSDPAAGPQSAHYELIFSNGFAGFVQPIPSTGHYLSVLTSVTAPMSRGSVTLNSSDPFDSPVIDPGLLNHPWDITSAWDGYVLAQYGEGAYANTDAELEQYACNFTSSVYHPVSTASMTSVDATGGGADFLLARLV</sequence>
<evidence type="ECO:0000256" key="4">
    <source>
        <dbReference type="ARBA" id="ARBA00022827"/>
    </source>
</evidence>
<dbReference type="PANTHER" id="PTHR11552:SF147">
    <property type="entry name" value="CHOLINE DEHYDROGENASE, MITOCHONDRIAL"/>
    <property type="match status" value="1"/>
</dbReference>
<proteinExistence type="inferred from homology"/>
<dbReference type="AlphaFoldDB" id="A0A4S4LNI6"/>
<feature type="domain" description="Glucose-methanol-choline oxidoreductase N-terminal" evidence="7">
    <location>
        <begin position="163"/>
        <end position="186"/>
    </location>
</feature>
<evidence type="ECO:0000256" key="1">
    <source>
        <dbReference type="ARBA" id="ARBA00001974"/>
    </source>
</evidence>
<comment type="caution">
    <text evidence="9">The sequence shown here is derived from an EMBL/GenBank/DDBJ whole genome shotgun (WGS) entry which is preliminary data.</text>
</comment>
<dbReference type="PANTHER" id="PTHR11552">
    <property type="entry name" value="GLUCOSE-METHANOL-CHOLINE GMC OXIDOREDUCTASE"/>
    <property type="match status" value="1"/>
</dbReference>
<keyword evidence="10" id="KW-1185">Reference proteome</keyword>
<evidence type="ECO:0000256" key="3">
    <source>
        <dbReference type="ARBA" id="ARBA00022630"/>
    </source>
</evidence>
<dbReference type="InterPro" id="IPR007867">
    <property type="entry name" value="GMC_OxRtase_C"/>
</dbReference>
<dbReference type="Gene3D" id="3.50.50.60">
    <property type="entry name" value="FAD/NAD(P)-binding domain"/>
    <property type="match status" value="1"/>
</dbReference>
<evidence type="ECO:0000256" key="2">
    <source>
        <dbReference type="ARBA" id="ARBA00010790"/>
    </source>
</evidence>
<dbReference type="OrthoDB" id="269227at2759"/>
<comment type="similarity">
    <text evidence="2 6">Belongs to the GMC oxidoreductase family.</text>
</comment>
<accession>A0A4S4LNI6</accession>
<gene>
    <name evidence="9" type="ORF">EW146_g6493</name>
</gene>
<evidence type="ECO:0000256" key="5">
    <source>
        <dbReference type="PIRSR" id="PIRSR000137-2"/>
    </source>
</evidence>
<dbReference type="SUPFAM" id="SSF51905">
    <property type="entry name" value="FAD/NAD(P)-binding domain"/>
    <property type="match status" value="1"/>
</dbReference>
<dbReference type="EMBL" id="SGPL01000327">
    <property type="protein sequence ID" value="THH13764.1"/>
    <property type="molecule type" value="Genomic_DNA"/>
</dbReference>
<dbReference type="SUPFAM" id="SSF54373">
    <property type="entry name" value="FAD-linked reductases, C-terminal domain"/>
    <property type="match status" value="1"/>
</dbReference>
<dbReference type="Gene3D" id="3.30.560.10">
    <property type="entry name" value="Glucose Oxidase, domain 3"/>
    <property type="match status" value="1"/>
</dbReference>
<organism evidence="9 10">
    <name type="scientific">Bondarzewia mesenterica</name>
    <dbReference type="NCBI Taxonomy" id="1095465"/>
    <lineage>
        <taxon>Eukaryota</taxon>
        <taxon>Fungi</taxon>
        <taxon>Dikarya</taxon>
        <taxon>Basidiomycota</taxon>
        <taxon>Agaricomycotina</taxon>
        <taxon>Agaricomycetes</taxon>
        <taxon>Russulales</taxon>
        <taxon>Bondarzewiaceae</taxon>
        <taxon>Bondarzewia</taxon>
    </lineage>
</organism>
<feature type="binding site" evidence="5">
    <location>
        <position position="295"/>
    </location>
    <ligand>
        <name>FAD</name>
        <dbReference type="ChEBI" id="CHEBI:57692"/>
    </ligand>
</feature>
<dbReference type="InterPro" id="IPR036188">
    <property type="entry name" value="FAD/NAD-bd_sf"/>
</dbReference>
<dbReference type="PIRSF" id="PIRSF000137">
    <property type="entry name" value="Alcohol_oxidase"/>
    <property type="match status" value="1"/>
</dbReference>